<feature type="domain" description="CWH43-like N-terminal" evidence="18">
    <location>
        <begin position="666"/>
        <end position="893"/>
    </location>
</feature>
<keyword evidence="12 17" id="KW-0472">Membrane</keyword>
<protein>
    <recommendedName>
        <fullName evidence="7">Histone H4</fullName>
    </recommendedName>
</protein>
<keyword evidence="11" id="KW-0238">DNA-binding</keyword>
<evidence type="ECO:0000313" key="20">
    <source>
        <dbReference type="Proteomes" id="UP000267027"/>
    </source>
</evidence>
<evidence type="ECO:0000256" key="12">
    <source>
        <dbReference type="ARBA" id="ARBA00023136"/>
    </source>
</evidence>
<evidence type="ECO:0000256" key="5">
    <source>
        <dbReference type="ARBA" id="ARBA00006564"/>
    </source>
</evidence>
<dbReference type="STRING" id="334426.A0A158PJ45"/>
<organism evidence="21">
    <name type="scientific">Angiostrongylus costaricensis</name>
    <name type="common">Nematode worm</name>
    <dbReference type="NCBI Taxonomy" id="334426"/>
    <lineage>
        <taxon>Eukaryota</taxon>
        <taxon>Metazoa</taxon>
        <taxon>Ecdysozoa</taxon>
        <taxon>Nematoda</taxon>
        <taxon>Chromadorea</taxon>
        <taxon>Rhabditida</taxon>
        <taxon>Rhabditina</taxon>
        <taxon>Rhabditomorpha</taxon>
        <taxon>Strongyloidea</taxon>
        <taxon>Metastrongylidae</taxon>
        <taxon>Angiostrongylus</taxon>
    </lineage>
</organism>
<feature type="transmembrane region" description="Helical" evidence="17">
    <location>
        <begin position="775"/>
        <end position="795"/>
    </location>
</feature>
<dbReference type="InterPro" id="IPR001951">
    <property type="entry name" value="Histone_H4"/>
</dbReference>
<keyword evidence="10 17" id="KW-1133">Transmembrane helix</keyword>
<comment type="subcellular location">
    <subcellularLocation>
        <location evidence="4">Chromosome</location>
    </subcellularLocation>
    <subcellularLocation>
        <location evidence="3">Endomembrane system</location>
        <topology evidence="3">Multi-pass membrane protein</topology>
    </subcellularLocation>
    <subcellularLocation>
        <location evidence="2">Nucleus</location>
    </subcellularLocation>
</comment>
<dbReference type="PANTHER" id="PTHR21324:SF2">
    <property type="entry name" value="EG:22E5.9 PROTEIN"/>
    <property type="match status" value="1"/>
</dbReference>
<evidence type="ECO:0000256" key="1">
    <source>
        <dbReference type="ARBA" id="ARBA00002001"/>
    </source>
</evidence>
<feature type="region of interest" description="Disordered" evidence="16">
    <location>
        <begin position="205"/>
        <end position="227"/>
    </location>
</feature>
<dbReference type="PANTHER" id="PTHR21324">
    <property type="entry name" value="FASTING-INDUCIBLE INTEGRAL MEMBRANE PROTEIN TM6P1-RELATED"/>
    <property type="match status" value="1"/>
</dbReference>
<dbReference type="PROSITE" id="PS50088">
    <property type="entry name" value="ANK_REPEAT"/>
    <property type="match status" value="1"/>
</dbReference>
<evidence type="ECO:0000256" key="17">
    <source>
        <dbReference type="SAM" id="Phobius"/>
    </source>
</evidence>
<feature type="transmembrane region" description="Helical" evidence="17">
    <location>
        <begin position="815"/>
        <end position="838"/>
    </location>
</feature>
<evidence type="ECO:0000256" key="7">
    <source>
        <dbReference type="ARBA" id="ARBA00020836"/>
    </source>
</evidence>
<dbReference type="InterPro" id="IPR050911">
    <property type="entry name" value="DRAM/TMEM150_Autophagy_Mod"/>
</dbReference>
<feature type="repeat" description="ANK" evidence="15">
    <location>
        <begin position="406"/>
        <end position="438"/>
    </location>
</feature>
<accession>A0A158PJ45</accession>
<evidence type="ECO:0000256" key="9">
    <source>
        <dbReference type="ARBA" id="ARBA00022692"/>
    </source>
</evidence>
<comment type="similarity">
    <text evidence="6">Belongs to the DRAM/TMEM150 family.</text>
</comment>
<dbReference type="PROSITE" id="PS50297">
    <property type="entry name" value="ANK_REP_REGION"/>
    <property type="match status" value="1"/>
</dbReference>
<keyword evidence="8" id="KW-0158">Chromosome</keyword>
<feature type="compositionally biased region" description="Polar residues" evidence="16">
    <location>
        <begin position="209"/>
        <end position="227"/>
    </location>
</feature>
<dbReference type="GO" id="GO:0003677">
    <property type="term" value="F:DNA binding"/>
    <property type="evidence" value="ECO:0007669"/>
    <property type="project" value="UniProtKB-KW"/>
</dbReference>
<evidence type="ECO:0000259" key="18">
    <source>
        <dbReference type="Pfam" id="PF10277"/>
    </source>
</evidence>
<feature type="region of interest" description="Disordered" evidence="16">
    <location>
        <begin position="262"/>
        <end position="324"/>
    </location>
</feature>
<reference evidence="21" key="1">
    <citation type="submission" date="2016-04" db="UniProtKB">
        <authorList>
            <consortium name="WormBaseParasite"/>
        </authorList>
    </citation>
    <scope>IDENTIFICATION</scope>
</reference>
<dbReference type="InterPro" id="IPR019402">
    <property type="entry name" value="CWH43_N"/>
</dbReference>
<dbReference type="OrthoDB" id="10254947at2759"/>
<evidence type="ECO:0000256" key="14">
    <source>
        <dbReference type="ARBA" id="ARBA00023269"/>
    </source>
</evidence>
<dbReference type="EMBL" id="UYYA01004142">
    <property type="protein sequence ID" value="VDM59906.1"/>
    <property type="molecule type" value="Genomic_DNA"/>
</dbReference>
<dbReference type="Gene3D" id="1.25.40.20">
    <property type="entry name" value="Ankyrin repeat-containing domain"/>
    <property type="match status" value="1"/>
</dbReference>
<evidence type="ECO:0000256" key="8">
    <source>
        <dbReference type="ARBA" id="ARBA00022454"/>
    </source>
</evidence>
<evidence type="ECO:0000256" key="3">
    <source>
        <dbReference type="ARBA" id="ARBA00004127"/>
    </source>
</evidence>
<evidence type="ECO:0000256" key="10">
    <source>
        <dbReference type="ARBA" id="ARBA00022989"/>
    </source>
</evidence>
<evidence type="ECO:0000256" key="4">
    <source>
        <dbReference type="ARBA" id="ARBA00004286"/>
    </source>
</evidence>
<dbReference type="Proteomes" id="UP000267027">
    <property type="component" value="Unassembled WGS sequence"/>
</dbReference>
<comment type="function">
    <text evidence="1">Core component of nucleosome. Nucleosomes wrap and compact DNA into chromatin, limiting DNA accessibility to the cellular machineries which require DNA as a template. Histones thereby play a central role in transcription regulation, DNA repair, DNA replication and chromosomal stability. DNA accessibility is regulated via a complex set of post-translational modifications of histones, also called histone code, and nucleosome remodeling.</text>
</comment>
<keyword evidence="9 17" id="KW-0812">Transmembrane</keyword>
<keyword evidence="15" id="KW-0040">ANK repeat</keyword>
<evidence type="ECO:0000256" key="13">
    <source>
        <dbReference type="ARBA" id="ARBA00023242"/>
    </source>
</evidence>
<evidence type="ECO:0000313" key="19">
    <source>
        <dbReference type="EMBL" id="VDM59906.1"/>
    </source>
</evidence>
<keyword evidence="14" id="KW-0544">Nucleosome core</keyword>
<dbReference type="SMART" id="SM00248">
    <property type="entry name" value="ANK"/>
    <property type="match status" value="5"/>
</dbReference>
<feature type="compositionally biased region" description="Polar residues" evidence="16">
    <location>
        <begin position="306"/>
        <end position="318"/>
    </location>
</feature>
<dbReference type="Pfam" id="PF10277">
    <property type="entry name" value="Frag1"/>
    <property type="match status" value="1"/>
</dbReference>
<feature type="transmembrane region" description="Helical" evidence="17">
    <location>
        <begin position="863"/>
        <end position="888"/>
    </location>
</feature>
<dbReference type="InterPro" id="IPR002110">
    <property type="entry name" value="Ankyrin_rpt"/>
</dbReference>
<evidence type="ECO:0000256" key="2">
    <source>
        <dbReference type="ARBA" id="ARBA00004123"/>
    </source>
</evidence>
<dbReference type="InterPro" id="IPR036770">
    <property type="entry name" value="Ankyrin_rpt-contain_sf"/>
</dbReference>
<evidence type="ECO:0000256" key="15">
    <source>
        <dbReference type="PROSITE-ProRule" id="PRU00023"/>
    </source>
</evidence>
<gene>
    <name evidence="19" type="ORF">ACOC_LOCUS8321</name>
</gene>
<dbReference type="GO" id="GO:0046982">
    <property type="term" value="F:protein heterodimerization activity"/>
    <property type="evidence" value="ECO:0007669"/>
    <property type="project" value="InterPro"/>
</dbReference>
<dbReference type="SUPFAM" id="SSF48403">
    <property type="entry name" value="Ankyrin repeat"/>
    <property type="match status" value="1"/>
</dbReference>
<dbReference type="InterPro" id="IPR009072">
    <property type="entry name" value="Histone-fold"/>
</dbReference>
<sequence length="922" mass="102306">MTSEPKKGNCLVARAVPLSLGGAVTQELADHMEQLIIDETNTQKKIDKVANNISPSDFVTLQSIRSSALARKTATTWKFCSGGPALFNDLLNKEPDENRTDVKAEGESNTESKVIVEVQAEKTAGQERLDGDLLSRGPVKNVRLPKTHHPYNLGAVHYGTAAQSPVHDYSVFSNYGGGYECGSTWTDSPDIFGCVSSSSPESLGVDNGYHSSSPVQKSPLQTSPFTDHSITKNELSRLLDSSELPDPLVDFILKYSRRYTEEQATKEPLSSPKHRPLSADSGLDSPMSARSAPNASPEVPTGGNSGPTTPSFNQTRLSPSKGLECSAKQTLRSLIPDSEMDDAWAWTLKCIQFAPGSLTHQDDDRDTLLHIVISHHDLAKIYSLVEQQLKLSDAMEQRPFDVPNRYNETPMFLAVQQQLKEVVAYLLEVGADPNVQTLRPEREGAIHYASTRGMCDIVEILCASRNLKINQLNGCGQTALHCAIANHGVLDERLQKIIDNRDVIITLLKAGADPTLVRVWDSFQDARNGRTIVHYAVETMDPQIIEVLKNNVDEDSWTDLVNLADFNQEKPMDMFKTGRYLSINESTRPAVRRLAGTVGVKCLRKKVYEQAVLFIETFLEDVLYDAAVYRIGARRKTVLVKDVQHALQRRGFKVCMLQCGDLGAGHLPILFGILFSINLGCTYVYAVLNSDVEAIFPYVSAAGDHRPESCVFSLFLNISAFLLMVVMYLRYSLIAVLIRDSDKPMDKVNIISFCIGMVGSAAMLIVANFQETAVIAIHLLAACICFGSGCVYTILQSWITIRMHPLYTNRRIGVIRAIISTIATVSFVLAVGFGVYAAHEFHRYYPDLPTPRPWNRKVWQPGYNFHVASAAAEWIMAVAHVLFILTYARDFEKVRVSLYIESLVSHLDHSPLVRSLNDMREM</sequence>
<evidence type="ECO:0000256" key="6">
    <source>
        <dbReference type="ARBA" id="ARBA00006565"/>
    </source>
</evidence>
<keyword evidence="20" id="KW-1185">Reference proteome</keyword>
<dbReference type="GO" id="GO:0012505">
    <property type="term" value="C:endomembrane system"/>
    <property type="evidence" value="ECO:0007669"/>
    <property type="project" value="UniProtKB-SubCell"/>
</dbReference>
<name>A0A158PJ45_ANGCS</name>
<dbReference type="Pfam" id="PF12796">
    <property type="entry name" value="Ank_2"/>
    <property type="match status" value="1"/>
</dbReference>
<dbReference type="GO" id="GO:0005634">
    <property type="term" value="C:nucleus"/>
    <property type="evidence" value="ECO:0007669"/>
    <property type="project" value="UniProtKB-SubCell"/>
</dbReference>
<comment type="similarity">
    <text evidence="5">Belongs to the histone H4 family.</text>
</comment>
<dbReference type="AlphaFoldDB" id="A0A158PJ45"/>
<dbReference type="Gene3D" id="1.10.20.10">
    <property type="entry name" value="Histone, subunit A"/>
    <property type="match status" value="1"/>
</dbReference>
<dbReference type="GO" id="GO:0000786">
    <property type="term" value="C:nucleosome"/>
    <property type="evidence" value="ECO:0007669"/>
    <property type="project" value="UniProtKB-KW"/>
</dbReference>
<proteinExistence type="inferred from homology"/>
<dbReference type="WBParaSite" id="ACOC_0000832001-mRNA-1">
    <property type="protein sequence ID" value="ACOC_0000832001-mRNA-1"/>
    <property type="gene ID" value="ACOC_0000832001"/>
</dbReference>
<dbReference type="CDD" id="cd22912">
    <property type="entry name" value="HFD_H4"/>
    <property type="match status" value="1"/>
</dbReference>
<dbReference type="GO" id="GO:0030527">
    <property type="term" value="F:structural constituent of chromatin"/>
    <property type="evidence" value="ECO:0007669"/>
    <property type="project" value="InterPro"/>
</dbReference>
<feature type="transmembrane region" description="Helical" evidence="17">
    <location>
        <begin position="714"/>
        <end position="738"/>
    </location>
</feature>
<reference evidence="19 20" key="2">
    <citation type="submission" date="2018-11" db="EMBL/GenBank/DDBJ databases">
        <authorList>
            <consortium name="Pathogen Informatics"/>
        </authorList>
    </citation>
    <scope>NUCLEOTIDE SEQUENCE [LARGE SCALE GENOMIC DNA]</scope>
    <source>
        <strain evidence="19 20">Costa Rica</strain>
    </source>
</reference>
<keyword evidence="13" id="KW-0539">Nucleus</keyword>
<evidence type="ECO:0000313" key="21">
    <source>
        <dbReference type="WBParaSite" id="ACOC_0000832001-mRNA-1"/>
    </source>
</evidence>
<evidence type="ECO:0000256" key="16">
    <source>
        <dbReference type="SAM" id="MobiDB-lite"/>
    </source>
</evidence>
<dbReference type="SUPFAM" id="SSF47113">
    <property type="entry name" value="Histone-fold"/>
    <property type="match status" value="1"/>
</dbReference>
<feature type="transmembrane region" description="Helical" evidence="17">
    <location>
        <begin position="750"/>
        <end position="769"/>
    </location>
</feature>
<evidence type="ECO:0000256" key="11">
    <source>
        <dbReference type="ARBA" id="ARBA00023125"/>
    </source>
</evidence>